<sequence>MSPFVYSEDDLFTLHLAEDSHFVRFNASACLLFVKQWVLNLLPGSSIMDIISVVCARCREERPAGDFVSKRKSAGNTKNCLDCRNKNDSHIQRRDIDAEEPSHS</sequence>
<dbReference type="OrthoDB" id="5049846at2759"/>
<keyword evidence="2" id="KW-1185">Reference proteome</keyword>
<organism evidence="1 2">
    <name type="scientific">Dactylonectria estremocensis</name>
    <dbReference type="NCBI Taxonomy" id="1079267"/>
    <lineage>
        <taxon>Eukaryota</taxon>
        <taxon>Fungi</taxon>
        <taxon>Dikarya</taxon>
        <taxon>Ascomycota</taxon>
        <taxon>Pezizomycotina</taxon>
        <taxon>Sordariomycetes</taxon>
        <taxon>Hypocreomycetidae</taxon>
        <taxon>Hypocreales</taxon>
        <taxon>Nectriaceae</taxon>
        <taxon>Dactylonectria</taxon>
    </lineage>
</organism>
<proteinExistence type="predicted"/>
<comment type="caution">
    <text evidence="1">The sequence shown here is derived from an EMBL/GenBank/DDBJ whole genome shotgun (WGS) entry which is preliminary data.</text>
</comment>
<evidence type="ECO:0000313" key="2">
    <source>
        <dbReference type="Proteomes" id="UP000717696"/>
    </source>
</evidence>
<name>A0A9P9D8L9_9HYPO</name>
<gene>
    <name evidence="1" type="ORF">B0J13DRAFT_240276</name>
</gene>
<dbReference type="Proteomes" id="UP000717696">
    <property type="component" value="Unassembled WGS sequence"/>
</dbReference>
<reference evidence="1" key="1">
    <citation type="journal article" date="2021" name="Nat. Commun.">
        <title>Genetic determinants of endophytism in the Arabidopsis root mycobiome.</title>
        <authorList>
            <person name="Mesny F."/>
            <person name="Miyauchi S."/>
            <person name="Thiergart T."/>
            <person name="Pickel B."/>
            <person name="Atanasova L."/>
            <person name="Karlsson M."/>
            <person name="Huettel B."/>
            <person name="Barry K.W."/>
            <person name="Haridas S."/>
            <person name="Chen C."/>
            <person name="Bauer D."/>
            <person name="Andreopoulos W."/>
            <person name="Pangilinan J."/>
            <person name="LaButti K."/>
            <person name="Riley R."/>
            <person name="Lipzen A."/>
            <person name="Clum A."/>
            <person name="Drula E."/>
            <person name="Henrissat B."/>
            <person name="Kohler A."/>
            <person name="Grigoriev I.V."/>
            <person name="Martin F.M."/>
            <person name="Hacquard S."/>
        </authorList>
    </citation>
    <scope>NUCLEOTIDE SEQUENCE</scope>
    <source>
        <strain evidence="1">MPI-CAGE-AT-0021</strain>
    </source>
</reference>
<accession>A0A9P9D8L9</accession>
<evidence type="ECO:0000313" key="1">
    <source>
        <dbReference type="EMBL" id="KAH7114578.1"/>
    </source>
</evidence>
<protein>
    <submittedName>
        <fullName evidence="1">Uncharacterized protein</fullName>
    </submittedName>
</protein>
<dbReference type="AlphaFoldDB" id="A0A9P9D8L9"/>
<dbReference type="EMBL" id="JAGMUU010000042">
    <property type="protein sequence ID" value="KAH7114578.1"/>
    <property type="molecule type" value="Genomic_DNA"/>
</dbReference>